<evidence type="ECO:0000313" key="3">
    <source>
        <dbReference type="EMBL" id="ASD63880.1"/>
    </source>
</evidence>
<evidence type="ECO:0000256" key="2">
    <source>
        <dbReference type="SAM" id="SignalP"/>
    </source>
</evidence>
<evidence type="ECO:0000313" key="4">
    <source>
        <dbReference type="Proteomes" id="UP000197003"/>
    </source>
</evidence>
<gene>
    <name evidence="3" type="ORF">B9G79_10020</name>
</gene>
<feature type="chain" id="PRO_5012938623" description="Lipoprotein" evidence="2">
    <location>
        <begin position="17"/>
        <end position="382"/>
    </location>
</feature>
<dbReference type="OrthoDB" id="5290962at2"/>
<name>A0A1Z3N8T4_BDEBC</name>
<reference evidence="3 4" key="1">
    <citation type="submission" date="2017-04" db="EMBL/GenBank/DDBJ databases">
        <title>Whole genome sequence of Bdellovibrio bacteriovorus strain SSB218315.</title>
        <authorList>
            <person name="Oyedara O."/>
            <person name="Rodriguez-Perez M.A."/>
        </authorList>
    </citation>
    <scope>NUCLEOTIDE SEQUENCE [LARGE SCALE GENOMIC DNA]</scope>
    <source>
        <strain evidence="3 4">SSB218315</strain>
    </source>
</reference>
<keyword evidence="2" id="KW-0732">Signal</keyword>
<sequence length="382" mass="41972">MKLCRLIILLSAALIAALGLSSCFGKKEEAPVVKEKVVKVLTPKAEDTSHRDKSLDVLVRYLAEADGIHREAWWVLTAARPPISKSPFGKVQRALLATQNIKLTNKSMFRCDRYVVKRDILGLLGYPQKGEVFEKCSDKAEAKRIASFDVPKEGEMNLVFYPENLQEVLGLGAGILNRQIHCSLKGKEKLESLNCKDWAQDRSKEQMIRLDVYDYQKSGKNLIKLRGKVYENLTDIRKIEADVPMEGKITVTETELYAPEEPPVAPAPAPGSSPAPGAPKAGGPVPMPSGPAPVGSEPLHPGNPELGMPAGRDVDPDVLLQRQRSQNPGMDMIEVPENTDPSNEGFPEGYDPNNPPVPEPQDESQQQQLPPQEQPQGIPNGR</sequence>
<evidence type="ECO:0000256" key="1">
    <source>
        <dbReference type="SAM" id="MobiDB-lite"/>
    </source>
</evidence>
<proteinExistence type="predicted"/>
<accession>A0A1Z3N8T4</accession>
<dbReference type="EMBL" id="CP020946">
    <property type="protein sequence ID" value="ASD63880.1"/>
    <property type="molecule type" value="Genomic_DNA"/>
</dbReference>
<feature type="region of interest" description="Disordered" evidence="1">
    <location>
        <begin position="259"/>
        <end position="382"/>
    </location>
</feature>
<dbReference type="AlphaFoldDB" id="A0A1Z3N8T4"/>
<feature type="compositionally biased region" description="Low complexity" evidence="1">
    <location>
        <begin position="363"/>
        <end position="382"/>
    </location>
</feature>
<dbReference type="RefSeq" id="WP_088565387.1">
    <property type="nucleotide sequence ID" value="NZ_CP020946.1"/>
</dbReference>
<protein>
    <recommendedName>
        <fullName evidence="5">Lipoprotein</fullName>
    </recommendedName>
</protein>
<dbReference type="PROSITE" id="PS51257">
    <property type="entry name" value="PROKAR_LIPOPROTEIN"/>
    <property type="match status" value="1"/>
</dbReference>
<feature type="compositionally biased region" description="Pro residues" evidence="1">
    <location>
        <begin position="260"/>
        <end position="277"/>
    </location>
</feature>
<evidence type="ECO:0008006" key="5">
    <source>
        <dbReference type="Google" id="ProtNLM"/>
    </source>
</evidence>
<organism evidence="3 4">
    <name type="scientific">Bdellovibrio bacteriovorus</name>
    <dbReference type="NCBI Taxonomy" id="959"/>
    <lineage>
        <taxon>Bacteria</taxon>
        <taxon>Pseudomonadati</taxon>
        <taxon>Bdellovibrionota</taxon>
        <taxon>Bdellovibrionia</taxon>
        <taxon>Bdellovibrionales</taxon>
        <taxon>Pseudobdellovibrionaceae</taxon>
        <taxon>Bdellovibrio</taxon>
    </lineage>
</organism>
<feature type="signal peptide" evidence="2">
    <location>
        <begin position="1"/>
        <end position="16"/>
    </location>
</feature>
<dbReference type="Proteomes" id="UP000197003">
    <property type="component" value="Chromosome"/>
</dbReference>